<dbReference type="PROSITE" id="PS51318">
    <property type="entry name" value="TAT"/>
    <property type="match status" value="1"/>
</dbReference>
<evidence type="ECO:0000256" key="1">
    <source>
        <dbReference type="SAM" id="SignalP"/>
    </source>
</evidence>
<dbReference type="Gene3D" id="2.60.40.10">
    <property type="entry name" value="Immunoglobulins"/>
    <property type="match status" value="1"/>
</dbReference>
<dbReference type="CDD" id="cd00102">
    <property type="entry name" value="IPT"/>
    <property type="match status" value="1"/>
</dbReference>
<name>A0A327ZED2_9ACTN</name>
<dbReference type="AlphaFoldDB" id="A0A327ZED2"/>
<accession>A0A327ZED2</accession>
<dbReference type="GO" id="GO:0005975">
    <property type="term" value="P:carbohydrate metabolic process"/>
    <property type="evidence" value="ECO:0007669"/>
    <property type="project" value="UniProtKB-ARBA"/>
</dbReference>
<reference evidence="3 4" key="1">
    <citation type="submission" date="2018-06" db="EMBL/GenBank/DDBJ databases">
        <title>Genomic Encyclopedia of Type Strains, Phase III (KMG-III): the genomes of soil and plant-associated and newly described type strains.</title>
        <authorList>
            <person name="Whitman W."/>
        </authorList>
    </citation>
    <scope>NUCLEOTIDE SEQUENCE [LARGE SCALE GENOMIC DNA]</scope>
    <source>
        <strain evidence="3 4">CGMCC 4.7090</strain>
    </source>
</reference>
<dbReference type="InterPro" id="IPR002909">
    <property type="entry name" value="IPT_dom"/>
</dbReference>
<dbReference type="EMBL" id="QLMJ01000005">
    <property type="protein sequence ID" value="RAK38320.1"/>
    <property type="molecule type" value="Genomic_DNA"/>
</dbReference>
<feature type="signal peptide" evidence="1">
    <location>
        <begin position="1"/>
        <end position="30"/>
    </location>
</feature>
<dbReference type="InterPro" id="IPR013783">
    <property type="entry name" value="Ig-like_fold"/>
</dbReference>
<dbReference type="SUPFAM" id="SSF81296">
    <property type="entry name" value="E set domains"/>
    <property type="match status" value="1"/>
</dbReference>
<dbReference type="InterPro" id="IPR006311">
    <property type="entry name" value="TAT_signal"/>
</dbReference>
<dbReference type="OrthoDB" id="3290226at2"/>
<comment type="caution">
    <text evidence="3">The sequence shown here is derived from an EMBL/GenBank/DDBJ whole genome shotgun (WGS) entry which is preliminary data.</text>
</comment>
<keyword evidence="4" id="KW-1185">Reference proteome</keyword>
<dbReference type="Proteomes" id="UP000249341">
    <property type="component" value="Unassembled WGS sequence"/>
</dbReference>
<dbReference type="InterPro" id="IPR014756">
    <property type="entry name" value="Ig_E-set"/>
</dbReference>
<sequence>MSKSQSQARSRVIRAGIAAATVTAATVASAALPAAAATVPLTLSSANGPTGSATVTITASHSTAWLTGVSSPNVTLSMPACQTTYNTTASSAVTPSSATVGNIVTSVTASKINNFKAAFLLPSLDQAPNTATSTKYNICVYSGTGSSDVLIGNGTYTVASPAALDVTTPILPANGPALGGTTVTVIGTGFPTTATGITATLGGAALTGITPISSTKFTAVTPARQSGSAALTVTTAAGTVTKSGVFTYSNGIAITPNTNPTVPNGTPALNPTIDIIGVGFQSSTYDFSDTLAAAAKSHVFLTEGAYAAAGTQATPVWTTPPVTDCTGVVVISDTEIICKLNLNKSLGSASPTAFTATQVPEGTYTLTVVANGAPGAITPNPSDISSGSTFTVSAY</sequence>
<feature type="chain" id="PRO_5038347203" evidence="1">
    <location>
        <begin position="31"/>
        <end position="395"/>
    </location>
</feature>
<dbReference type="Pfam" id="PF01833">
    <property type="entry name" value="TIG"/>
    <property type="match status" value="1"/>
</dbReference>
<evidence type="ECO:0000313" key="4">
    <source>
        <dbReference type="Proteomes" id="UP000249341"/>
    </source>
</evidence>
<keyword evidence="1" id="KW-0732">Signal</keyword>
<evidence type="ECO:0000259" key="2">
    <source>
        <dbReference type="Pfam" id="PF01833"/>
    </source>
</evidence>
<feature type="domain" description="IPT/TIG" evidence="2">
    <location>
        <begin position="168"/>
        <end position="248"/>
    </location>
</feature>
<proteinExistence type="predicted"/>
<protein>
    <submittedName>
        <fullName evidence="3">IPT/TIG domain-containing protein</fullName>
    </submittedName>
</protein>
<evidence type="ECO:0000313" key="3">
    <source>
        <dbReference type="EMBL" id="RAK38320.1"/>
    </source>
</evidence>
<gene>
    <name evidence="3" type="ORF">B0I29_105268</name>
</gene>
<organism evidence="3 4">
    <name type="scientific">Actinoplanes lutulentus</name>
    <dbReference type="NCBI Taxonomy" id="1287878"/>
    <lineage>
        <taxon>Bacteria</taxon>
        <taxon>Bacillati</taxon>
        <taxon>Actinomycetota</taxon>
        <taxon>Actinomycetes</taxon>
        <taxon>Micromonosporales</taxon>
        <taxon>Micromonosporaceae</taxon>
        <taxon>Actinoplanes</taxon>
    </lineage>
</organism>